<dbReference type="InterPro" id="IPR051907">
    <property type="entry name" value="DoxX-like_oxidoreductase"/>
</dbReference>
<feature type="transmembrane region" description="Helical" evidence="7">
    <location>
        <begin position="20"/>
        <end position="40"/>
    </location>
</feature>
<evidence type="ECO:0000256" key="4">
    <source>
        <dbReference type="ARBA" id="ARBA00022692"/>
    </source>
</evidence>
<evidence type="ECO:0000313" key="8">
    <source>
        <dbReference type="EMBL" id="GAA5170783.1"/>
    </source>
</evidence>
<keyword evidence="5 7" id="KW-1133">Transmembrane helix</keyword>
<feature type="transmembrane region" description="Helical" evidence="7">
    <location>
        <begin position="94"/>
        <end position="114"/>
    </location>
</feature>
<evidence type="ECO:0000256" key="7">
    <source>
        <dbReference type="SAM" id="Phobius"/>
    </source>
</evidence>
<evidence type="ECO:0000256" key="6">
    <source>
        <dbReference type="ARBA" id="ARBA00023136"/>
    </source>
</evidence>
<evidence type="ECO:0000256" key="1">
    <source>
        <dbReference type="ARBA" id="ARBA00004651"/>
    </source>
</evidence>
<evidence type="ECO:0000256" key="5">
    <source>
        <dbReference type="ARBA" id="ARBA00022989"/>
    </source>
</evidence>
<dbReference type="EMBL" id="BAABLD010000017">
    <property type="protein sequence ID" value="GAA5170783.1"/>
    <property type="molecule type" value="Genomic_DNA"/>
</dbReference>
<evidence type="ECO:0000313" key="9">
    <source>
        <dbReference type="Proteomes" id="UP001500547"/>
    </source>
</evidence>
<dbReference type="InterPro" id="IPR032808">
    <property type="entry name" value="DoxX"/>
</dbReference>
<keyword evidence="6 7" id="KW-0472">Membrane</keyword>
<dbReference type="RefSeq" id="WP_345534342.1">
    <property type="nucleotide sequence ID" value="NZ_BAABLD010000017.1"/>
</dbReference>
<comment type="subcellular location">
    <subcellularLocation>
        <location evidence="1">Cell membrane</location>
        <topology evidence="1">Multi-pass membrane protein</topology>
    </subcellularLocation>
</comment>
<organism evidence="8 9">
    <name type="scientific">Viridibacterium curvum</name>
    <dbReference type="NCBI Taxonomy" id="1101404"/>
    <lineage>
        <taxon>Bacteria</taxon>
        <taxon>Pseudomonadati</taxon>
        <taxon>Pseudomonadota</taxon>
        <taxon>Betaproteobacteria</taxon>
        <taxon>Rhodocyclales</taxon>
        <taxon>Rhodocyclaceae</taxon>
        <taxon>Viridibacterium</taxon>
    </lineage>
</organism>
<name>A0ABP9R2Q8_9RHOO</name>
<proteinExistence type="inferred from homology"/>
<dbReference type="Proteomes" id="UP001500547">
    <property type="component" value="Unassembled WGS sequence"/>
</dbReference>
<keyword evidence="4 7" id="KW-0812">Transmembrane</keyword>
<feature type="transmembrane region" description="Helical" evidence="7">
    <location>
        <begin position="65"/>
        <end position="87"/>
    </location>
</feature>
<evidence type="ECO:0000256" key="3">
    <source>
        <dbReference type="ARBA" id="ARBA00022475"/>
    </source>
</evidence>
<protein>
    <submittedName>
        <fullName evidence="8">DoxX family protein</fullName>
    </submittedName>
</protein>
<comment type="similarity">
    <text evidence="2">Belongs to the DoxX family.</text>
</comment>
<evidence type="ECO:0000256" key="2">
    <source>
        <dbReference type="ARBA" id="ARBA00006679"/>
    </source>
</evidence>
<keyword evidence="9" id="KW-1185">Reference proteome</keyword>
<feature type="transmembrane region" description="Helical" evidence="7">
    <location>
        <begin position="126"/>
        <end position="149"/>
    </location>
</feature>
<sequence>MNTALLQRGIALSAQPVSWLNAAQPVLLLAVRLYIAWVFFRSGLTKIDDWGTTLALFQDEYQVPLLPPALAAFMGASGELLLPPLLLLGLAGRFAALGLFVVNAMAVISYPALFQFDCPAAIQSHYFWGASLLGLAAFGPGALSLDAWLMKRFKRL</sequence>
<keyword evidence="3" id="KW-1003">Cell membrane</keyword>
<accession>A0ABP9R2Q8</accession>
<reference evidence="9" key="1">
    <citation type="journal article" date="2019" name="Int. J. Syst. Evol. Microbiol.">
        <title>The Global Catalogue of Microorganisms (GCM) 10K type strain sequencing project: providing services to taxonomists for standard genome sequencing and annotation.</title>
        <authorList>
            <consortium name="The Broad Institute Genomics Platform"/>
            <consortium name="The Broad Institute Genome Sequencing Center for Infectious Disease"/>
            <person name="Wu L."/>
            <person name="Ma J."/>
        </authorList>
    </citation>
    <scope>NUCLEOTIDE SEQUENCE [LARGE SCALE GENOMIC DNA]</scope>
    <source>
        <strain evidence="9">JCM 18715</strain>
    </source>
</reference>
<dbReference type="PANTHER" id="PTHR33452">
    <property type="entry name" value="OXIDOREDUCTASE CATD-RELATED"/>
    <property type="match status" value="1"/>
</dbReference>
<dbReference type="Pfam" id="PF07681">
    <property type="entry name" value="DoxX"/>
    <property type="match status" value="1"/>
</dbReference>
<comment type="caution">
    <text evidence="8">The sequence shown here is derived from an EMBL/GenBank/DDBJ whole genome shotgun (WGS) entry which is preliminary data.</text>
</comment>
<gene>
    <name evidence="8" type="ORF">GCM10025770_34330</name>
</gene>
<dbReference type="PANTHER" id="PTHR33452:SF1">
    <property type="entry name" value="INNER MEMBRANE PROTEIN YPHA-RELATED"/>
    <property type="match status" value="1"/>
</dbReference>